<comment type="function">
    <text evidence="1">Involved in DNA recombination.</text>
</comment>
<evidence type="ECO:0000256" key="5">
    <source>
        <dbReference type="SAM" id="Coils"/>
    </source>
</evidence>
<evidence type="ECO:0000256" key="2">
    <source>
        <dbReference type="ARBA" id="ARBA00009840"/>
    </source>
</evidence>
<evidence type="ECO:0000256" key="7">
    <source>
        <dbReference type="SAM" id="Phobius"/>
    </source>
</evidence>
<accession>A0A5C8NWH5</accession>
<proteinExistence type="inferred from homology"/>
<feature type="compositionally biased region" description="Low complexity" evidence="6">
    <location>
        <begin position="450"/>
        <end position="459"/>
    </location>
</feature>
<sequence length="459" mass="50423">MTIDIPGALSGWPAPALAFALLVAAALSFAAGWAIAALRARGRLAGCLATLDERSRALERASEQRDAAQADSRALAEKVAGLRAALDAERRQSGEKLRLLAEARQQLADQFRALAAEVLDERSRAVGDRHREQLGQLLEPLQQRLAEFRSRVDEVYEREGRDRAALGEQVRQLMSLNRQLSDDAHALTRALKGQVKAQGAWGELILERVLEAAGLRRGSEYELQVSLVDDEGRRLQPDAVVRLPEDRLLVVDAKVSLVAWNAHVNADDDAGRGEAMRRHVESLRGHVKGLAGRNYEQLHGARSPDFVIMFVPVEAAFSAAVAQDDALWQEAWQRNVLIVGPASLLFVVRTVAQLWRQARQDRNAREIAERGAELYDRFVSFAADLEKLGDRLRQAQESYDSARSRLATGRGNLVRQAEMLRELGVKPSRALPAETLERAFEEADDGGAAGESPPAAAQG</sequence>
<feature type="transmembrane region" description="Helical" evidence="7">
    <location>
        <begin position="16"/>
        <end position="38"/>
    </location>
</feature>
<keyword evidence="7" id="KW-1133">Transmembrane helix</keyword>
<evidence type="ECO:0000313" key="8">
    <source>
        <dbReference type="EMBL" id="TXL65534.1"/>
    </source>
</evidence>
<comment type="caution">
    <text evidence="8">The sequence shown here is derived from an EMBL/GenBank/DDBJ whole genome shotgun (WGS) entry which is preliminary data.</text>
</comment>
<feature type="region of interest" description="Disordered" evidence="6">
    <location>
        <begin position="434"/>
        <end position="459"/>
    </location>
</feature>
<comment type="similarity">
    <text evidence="2">Belongs to the RmuC family.</text>
</comment>
<dbReference type="GO" id="GO:0006310">
    <property type="term" value="P:DNA recombination"/>
    <property type="evidence" value="ECO:0007669"/>
    <property type="project" value="UniProtKB-KW"/>
</dbReference>
<dbReference type="PANTHER" id="PTHR30563:SF0">
    <property type="entry name" value="DNA RECOMBINATION PROTEIN RMUC"/>
    <property type="match status" value="1"/>
</dbReference>
<organism evidence="8 9">
    <name type="scientific">Zeimonas arvi</name>
    <dbReference type="NCBI Taxonomy" id="2498847"/>
    <lineage>
        <taxon>Bacteria</taxon>
        <taxon>Pseudomonadati</taxon>
        <taxon>Pseudomonadota</taxon>
        <taxon>Betaproteobacteria</taxon>
        <taxon>Burkholderiales</taxon>
        <taxon>Burkholderiaceae</taxon>
        <taxon>Zeimonas</taxon>
    </lineage>
</organism>
<reference evidence="8 9" key="1">
    <citation type="submission" date="2019-06" db="EMBL/GenBank/DDBJ databases">
        <title>Quisquiliibacterium sp. nov., isolated from a maize field.</title>
        <authorList>
            <person name="Lin S.-Y."/>
            <person name="Tsai C.-F."/>
            <person name="Young C.-C."/>
        </authorList>
    </citation>
    <scope>NUCLEOTIDE SEQUENCE [LARGE SCALE GENOMIC DNA]</scope>
    <source>
        <strain evidence="8 9">CC-CFT501</strain>
    </source>
</reference>
<keyword evidence="7" id="KW-0472">Membrane</keyword>
<dbReference type="OrthoDB" id="9765111at2"/>
<name>A0A5C8NWH5_9BURK</name>
<evidence type="ECO:0000256" key="3">
    <source>
        <dbReference type="ARBA" id="ARBA00023054"/>
    </source>
</evidence>
<gene>
    <name evidence="8" type="primary">rmuC</name>
    <name evidence="8" type="ORF">FHP08_12210</name>
</gene>
<evidence type="ECO:0000313" key="9">
    <source>
        <dbReference type="Proteomes" id="UP000321548"/>
    </source>
</evidence>
<dbReference type="PANTHER" id="PTHR30563">
    <property type="entry name" value="DNA RECOMBINATION PROTEIN RMUC"/>
    <property type="match status" value="1"/>
</dbReference>
<dbReference type="Pfam" id="PF02646">
    <property type="entry name" value="RmuC"/>
    <property type="match status" value="1"/>
</dbReference>
<keyword evidence="3 5" id="KW-0175">Coiled coil</keyword>
<protein>
    <submittedName>
        <fullName evidence="8">DNA recombination protein RmuC</fullName>
    </submittedName>
</protein>
<evidence type="ECO:0000256" key="1">
    <source>
        <dbReference type="ARBA" id="ARBA00003416"/>
    </source>
</evidence>
<keyword evidence="9" id="KW-1185">Reference proteome</keyword>
<keyword evidence="7" id="KW-0812">Transmembrane</keyword>
<dbReference type="InterPro" id="IPR003798">
    <property type="entry name" value="DNA_recombination_RmuC"/>
</dbReference>
<dbReference type="RefSeq" id="WP_147704730.1">
    <property type="nucleotide sequence ID" value="NZ_VDUY01000004.1"/>
</dbReference>
<keyword evidence="4" id="KW-0233">DNA recombination</keyword>
<dbReference type="Proteomes" id="UP000321548">
    <property type="component" value="Unassembled WGS sequence"/>
</dbReference>
<evidence type="ECO:0000256" key="4">
    <source>
        <dbReference type="ARBA" id="ARBA00023172"/>
    </source>
</evidence>
<evidence type="ECO:0000256" key="6">
    <source>
        <dbReference type="SAM" id="MobiDB-lite"/>
    </source>
</evidence>
<dbReference type="AlphaFoldDB" id="A0A5C8NWH5"/>
<dbReference type="EMBL" id="VDUY01000004">
    <property type="protein sequence ID" value="TXL65534.1"/>
    <property type="molecule type" value="Genomic_DNA"/>
</dbReference>
<feature type="coiled-coil region" evidence="5">
    <location>
        <begin position="51"/>
        <end position="78"/>
    </location>
</feature>